<dbReference type="Proteomes" id="UP000217448">
    <property type="component" value="Unassembled WGS sequence"/>
</dbReference>
<dbReference type="GO" id="GO:0015035">
    <property type="term" value="F:protein-disulfide reductase activity"/>
    <property type="evidence" value="ECO:0007669"/>
    <property type="project" value="UniProtKB-ARBA"/>
</dbReference>
<comment type="caution">
    <text evidence="8">The sequence shown here is derived from an EMBL/GenBank/DDBJ whole genome shotgun (WGS) entry which is preliminary data.</text>
</comment>
<reference evidence="7" key="3">
    <citation type="submission" date="2024-05" db="EMBL/GenBank/DDBJ databases">
        <title>Yangia mangrovi SAOS 153D genome.</title>
        <authorList>
            <person name="Verma A."/>
            <person name="Pal Y."/>
            <person name="Sundharam S."/>
            <person name="Bisht B."/>
            <person name="Srinivasan K."/>
        </authorList>
    </citation>
    <scope>NUCLEOTIDE SEQUENCE</scope>
    <source>
        <strain evidence="7">SAOS 153D</strain>
    </source>
</reference>
<keyword evidence="5" id="KW-0676">Redox-active center</keyword>
<keyword evidence="2" id="KW-0813">Transport</keyword>
<keyword evidence="9" id="KW-1185">Reference proteome</keyword>
<dbReference type="CDD" id="cd02956">
    <property type="entry name" value="ybbN"/>
    <property type="match status" value="1"/>
</dbReference>
<organism evidence="8">
    <name type="scientific">Alloyangia mangrovi</name>
    <dbReference type="NCBI Taxonomy" id="1779329"/>
    <lineage>
        <taxon>Bacteria</taxon>
        <taxon>Pseudomonadati</taxon>
        <taxon>Pseudomonadota</taxon>
        <taxon>Alphaproteobacteria</taxon>
        <taxon>Rhodobacterales</taxon>
        <taxon>Roseobacteraceae</taxon>
        <taxon>Alloyangia</taxon>
    </lineage>
</organism>
<sequence length="303" mass="32189">MLELGKTEAPKGDLIKDVSEADFMAEVVDASQEVPVIVDFWAPWCGPCKQLGPALEAAVTEARGAVKMAKVNVDEAQMIAGQLRIQSIPTVYAFYKGQPIDGFQGALPASELKAFIDRVVQASGGDASGGLDEAVATAEEMLEQGAAADAAQVFAAVLEEDPKNAKAFAGMVSCYLALGEIEQAEAVLNGVPADISRAPELEAAHAKIELAKQASNAGPVAELTAKVEADPSDLQARFDLAQALYANGQTEEAVNQLLDLFRRDREWNQGAAKTQLFTIFEALKPNDPVVLNGRRKLSSMIFA</sequence>
<dbReference type="Pfam" id="PF00085">
    <property type="entry name" value="Thioredoxin"/>
    <property type="match status" value="1"/>
</dbReference>
<evidence type="ECO:0000256" key="2">
    <source>
        <dbReference type="ARBA" id="ARBA00022448"/>
    </source>
</evidence>
<feature type="domain" description="Thioredoxin" evidence="6">
    <location>
        <begin position="3"/>
        <end position="121"/>
    </location>
</feature>
<dbReference type="Pfam" id="PF14559">
    <property type="entry name" value="TPR_19"/>
    <property type="match status" value="1"/>
</dbReference>
<protein>
    <submittedName>
        <fullName evidence="8">Co-chaperone YbbN</fullName>
    </submittedName>
</protein>
<evidence type="ECO:0000313" key="7">
    <source>
        <dbReference type="EMBL" id="MCT4371145.1"/>
    </source>
</evidence>
<evidence type="ECO:0000259" key="6">
    <source>
        <dbReference type="PROSITE" id="PS51352"/>
    </source>
</evidence>
<dbReference type="GO" id="GO:0005829">
    <property type="term" value="C:cytosol"/>
    <property type="evidence" value="ECO:0007669"/>
    <property type="project" value="TreeGrafter"/>
</dbReference>
<dbReference type="GO" id="GO:0006950">
    <property type="term" value="P:response to stress"/>
    <property type="evidence" value="ECO:0007669"/>
    <property type="project" value="UniProtKB-ARBA"/>
</dbReference>
<name>A0A2A3K2F2_9RHOB</name>
<keyword evidence="3" id="KW-0249">Electron transport</keyword>
<evidence type="ECO:0000313" key="8">
    <source>
        <dbReference type="EMBL" id="PBD20934.1"/>
    </source>
</evidence>
<dbReference type="PROSITE" id="PS00194">
    <property type="entry name" value="THIOREDOXIN_1"/>
    <property type="match status" value="1"/>
</dbReference>
<evidence type="ECO:0000256" key="5">
    <source>
        <dbReference type="ARBA" id="ARBA00023284"/>
    </source>
</evidence>
<dbReference type="InterPro" id="IPR036249">
    <property type="entry name" value="Thioredoxin-like_sf"/>
</dbReference>
<dbReference type="InterPro" id="IPR011990">
    <property type="entry name" value="TPR-like_helical_dom_sf"/>
</dbReference>
<dbReference type="Gene3D" id="1.25.40.10">
    <property type="entry name" value="Tetratricopeptide repeat domain"/>
    <property type="match status" value="2"/>
</dbReference>
<gene>
    <name evidence="7" type="ORF">CLG85_012785</name>
    <name evidence="8" type="ORF">CLG85_01365</name>
</gene>
<dbReference type="PANTHER" id="PTHR45663">
    <property type="entry name" value="GEO12009P1"/>
    <property type="match status" value="1"/>
</dbReference>
<dbReference type="PROSITE" id="PS51352">
    <property type="entry name" value="THIOREDOXIN_2"/>
    <property type="match status" value="1"/>
</dbReference>
<dbReference type="RefSeq" id="WP_095880632.1">
    <property type="nucleotide sequence ID" value="NZ_NTHN02000021.1"/>
</dbReference>
<dbReference type="PRINTS" id="PR00421">
    <property type="entry name" value="THIOREDOXIN"/>
</dbReference>
<dbReference type="SUPFAM" id="SSF48452">
    <property type="entry name" value="TPR-like"/>
    <property type="match status" value="1"/>
</dbReference>
<accession>A0A2A3K2F2</accession>
<dbReference type="Gene3D" id="3.40.30.10">
    <property type="entry name" value="Glutaredoxin"/>
    <property type="match status" value="1"/>
</dbReference>
<dbReference type="InterPro" id="IPR013766">
    <property type="entry name" value="Thioredoxin_domain"/>
</dbReference>
<dbReference type="OrthoDB" id="9790390at2"/>
<keyword evidence="4" id="KW-1015">Disulfide bond</keyword>
<reference evidence="9" key="2">
    <citation type="submission" date="2023-07" db="EMBL/GenBank/DDBJ databases">
        <title>Yangia mangrovi SAOS 153D genome.</title>
        <authorList>
            <person name="Verma A."/>
            <person name="Pal Y."/>
            <person name="Sundharam S."/>
            <person name="Bisht B."/>
            <person name="Srinivasan K."/>
        </authorList>
    </citation>
    <scope>NUCLEOTIDE SEQUENCE [LARGE SCALE GENOMIC DNA]</scope>
    <source>
        <strain evidence="9">SAOS 153D</strain>
    </source>
</reference>
<dbReference type="InterPro" id="IPR017937">
    <property type="entry name" value="Thioredoxin_CS"/>
</dbReference>
<dbReference type="EMBL" id="NTHN01000017">
    <property type="protein sequence ID" value="PBD20934.1"/>
    <property type="molecule type" value="Genomic_DNA"/>
</dbReference>
<proteinExistence type="inferred from homology"/>
<dbReference type="AlphaFoldDB" id="A0A2A3K2F2"/>
<evidence type="ECO:0000313" key="9">
    <source>
        <dbReference type="Proteomes" id="UP000217448"/>
    </source>
</evidence>
<dbReference type="PANTHER" id="PTHR45663:SF11">
    <property type="entry name" value="GEO12009P1"/>
    <property type="match status" value="1"/>
</dbReference>
<comment type="similarity">
    <text evidence="1">Belongs to the thioredoxin family.</text>
</comment>
<dbReference type="GO" id="GO:0045454">
    <property type="term" value="P:cell redox homeostasis"/>
    <property type="evidence" value="ECO:0007669"/>
    <property type="project" value="TreeGrafter"/>
</dbReference>
<dbReference type="EMBL" id="NTHN02000021">
    <property type="protein sequence ID" value="MCT4371145.1"/>
    <property type="molecule type" value="Genomic_DNA"/>
</dbReference>
<reference evidence="8" key="1">
    <citation type="submission" date="2017-09" db="EMBL/GenBank/DDBJ databases">
        <title>Yangia sp. SAOS 153D whole genome sequencing.</title>
        <authorList>
            <person name="Verma A."/>
            <person name="Krishnamurthi S."/>
        </authorList>
    </citation>
    <scope>NUCLEOTIDE SEQUENCE [LARGE SCALE GENOMIC DNA]</scope>
    <source>
        <strain evidence="8">SAOS 153D</strain>
    </source>
</reference>
<evidence type="ECO:0000256" key="1">
    <source>
        <dbReference type="ARBA" id="ARBA00008987"/>
    </source>
</evidence>
<evidence type="ECO:0000256" key="3">
    <source>
        <dbReference type="ARBA" id="ARBA00022982"/>
    </source>
</evidence>
<dbReference type="SUPFAM" id="SSF52833">
    <property type="entry name" value="Thioredoxin-like"/>
    <property type="match status" value="1"/>
</dbReference>
<evidence type="ECO:0000256" key="4">
    <source>
        <dbReference type="ARBA" id="ARBA00023157"/>
    </source>
</evidence>
<dbReference type="Pfam" id="PF14561">
    <property type="entry name" value="TPR_20"/>
    <property type="match status" value="1"/>
</dbReference>
<dbReference type="FunFam" id="3.40.30.10:FF:000001">
    <property type="entry name" value="Thioredoxin"/>
    <property type="match status" value="1"/>
</dbReference>